<gene>
    <name evidence="1" type="ORF">G3O07_17090</name>
</gene>
<keyword evidence="2" id="KW-1185">Reference proteome</keyword>
<protein>
    <recommendedName>
        <fullName evidence="3">Antirepressor protein C-terminal domain-containing protein</fullName>
    </recommendedName>
</protein>
<name>A0A6I5RUA3_9PSED</name>
<organism evidence="1 2">
    <name type="scientific">Pseudomonas laurentiana</name>
    <dbReference type="NCBI Taxonomy" id="2364649"/>
    <lineage>
        <taxon>Bacteria</taxon>
        <taxon>Pseudomonadati</taxon>
        <taxon>Pseudomonadota</taxon>
        <taxon>Gammaproteobacteria</taxon>
        <taxon>Pseudomonadales</taxon>
        <taxon>Pseudomonadaceae</taxon>
        <taxon>Pseudomonas</taxon>
    </lineage>
</organism>
<evidence type="ECO:0008006" key="3">
    <source>
        <dbReference type="Google" id="ProtNLM"/>
    </source>
</evidence>
<sequence>MKPRTFRKRLREIGILTQSGELASKHRDRGYLYVDARSRWNPSINTFSHYSVVIVKEKGVAWLAKQLGLEVTQQSKDNVA</sequence>
<accession>A0A6I5RUA3</accession>
<dbReference type="EMBL" id="JAAHBT010000197">
    <property type="protein sequence ID" value="NES11071.1"/>
    <property type="molecule type" value="Genomic_DNA"/>
</dbReference>
<proteinExistence type="predicted"/>
<dbReference type="Proteomes" id="UP000471751">
    <property type="component" value="Unassembled WGS sequence"/>
</dbReference>
<evidence type="ECO:0000313" key="1">
    <source>
        <dbReference type="EMBL" id="NES11071.1"/>
    </source>
</evidence>
<reference evidence="1 2" key="1">
    <citation type="submission" date="2020-02" db="EMBL/GenBank/DDBJ databases">
        <title>Broccoli isolated Pseudomonas sp.</title>
        <authorList>
            <person name="Fujikawa T."/>
            <person name="Sawada H."/>
        </authorList>
    </citation>
    <scope>NUCLEOTIDE SEQUENCE [LARGE SCALE GENOMIC DNA]</scope>
    <source>
        <strain evidence="1 2">JCM 32154</strain>
    </source>
</reference>
<evidence type="ECO:0000313" key="2">
    <source>
        <dbReference type="Proteomes" id="UP000471751"/>
    </source>
</evidence>
<comment type="caution">
    <text evidence="1">The sequence shown here is derived from an EMBL/GenBank/DDBJ whole genome shotgun (WGS) entry which is preliminary data.</text>
</comment>
<dbReference type="AlphaFoldDB" id="A0A6I5RUA3"/>